<gene>
    <name evidence="2" type="ORF">HMPREF0322_01129</name>
</gene>
<proteinExistence type="predicted"/>
<sequence>MNRMLESSAKDFVSALSSKEPIPGGGGASAYVGSMGMALGVMVGNLTVGKKKYADVEAEVKILIEKSEKVIARFQSLVAEDAAAFYPLSQAYGMPKNTEEEIQRKEETLQKALVNATLVPLEIARCCAEGIDLQEEFAQKGTRIAISDVGVGVTFLKAALEGAKLNVLINTQIMKDQEFKHRIETELADLCTVYTAKADRIFAEVQNSITGGKSS</sequence>
<evidence type="ECO:0000313" key="3">
    <source>
        <dbReference type="Proteomes" id="UP000004416"/>
    </source>
</evidence>
<dbReference type="AlphaFoldDB" id="G9XJJ8"/>
<dbReference type="HOGENOM" id="CLU_088419_0_1_9"/>
<dbReference type="Pfam" id="PF04961">
    <property type="entry name" value="FTCD_C"/>
    <property type="match status" value="1"/>
</dbReference>
<comment type="caution">
    <text evidence="2">The sequence shown here is derived from an EMBL/GenBank/DDBJ whole genome shotgun (WGS) entry which is preliminary data.</text>
</comment>
<dbReference type="SUPFAM" id="SSF101262">
    <property type="entry name" value="Methenyltetrahydrofolate cyclohydrolase-like"/>
    <property type="match status" value="1"/>
</dbReference>
<keyword evidence="2" id="KW-0808">Transferase</keyword>
<dbReference type="PATRIC" id="fig|537010.4.peg.1045"/>
<dbReference type="Proteomes" id="UP000004416">
    <property type="component" value="Unassembled WGS sequence"/>
</dbReference>
<accession>G9XJJ8</accession>
<dbReference type="InterPro" id="IPR007044">
    <property type="entry name" value="Cyclodeamin/CycHdrlase"/>
</dbReference>
<feature type="domain" description="Cyclodeaminase/cyclohydrolase" evidence="1">
    <location>
        <begin position="9"/>
        <end position="188"/>
    </location>
</feature>
<evidence type="ECO:0000259" key="1">
    <source>
        <dbReference type="Pfam" id="PF04961"/>
    </source>
</evidence>
<evidence type="ECO:0000313" key="2">
    <source>
        <dbReference type="EMBL" id="EHL08142.1"/>
    </source>
</evidence>
<dbReference type="EMBL" id="AFZX01000030">
    <property type="protein sequence ID" value="EHL08142.1"/>
    <property type="molecule type" value="Genomic_DNA"/>
</dbReference>
<dbReference type="InterPro" id="IPR036178">
    <property type="entry name" value="Formintransfe-cycloase-like_sf"/>
</dbReference>
<reference evidence="2 3" key="1">
    <citation type="submission" date="2011-08" db="EMBL/GenBank/DDBJ databases">
        <authorList>
            <person name="Weinstock G."/>
            <person name="Sodergren E."/>
            <person name="Clifton S."/>
            <person name="Fulton L."/>
            <person name="Fulton B."/>
            <person name="Courtney L."/>
            <person name="Fronick C."/>
            <person name="Harrison M."/>
            <person name="Strong C."/>
            <person name="Farmer C."/>
            <person name="Delahaunty K."/>
            <person name="Markovic C."/>
            <person name="Hall O."/>
            <person name="Minx P."/>
            <person name="Tomlinson C."/>
            <person name="Mitreva M."/>
            <person name="Hou S."/>
            <person name="Chen J."/>
            <person name="Wollam A."/>
            <person name="Pepin K.H."/>
            <person name="Johnson M."/>
            <person name="Bhonagiri V."/>
            <person name="Zhang X."/>
            <person name="Suruliraj S."/>
            <person name="Warren W."/>
            <person name="Chinwalla A."/>
            <person name="Mardis E.R."/>
            <person name="Wilson R.K."/>
        </authorList>
    </citation>
    <scope>NUCLEOTIDE SEQUENCE [LARGE SCALE GENOMIC DNA]</scope>
    <source>
        <strain evidence="2 3">DP7</strain>
    </source>
</reference>
<organism evidence="2 3">
    <name type="scientific">Desulfitobacterium hafniense DP7</name>
    <dbReference type="NCBI Taxonomy" id="537010"/>
    <lineage>
        <taxon>Bacteria</taxon>
        <taxon>Bacillati</taxon>
        <taxon>Bacillota</taxon>
        <taxon>Clostridia</taxon>
        <taxon>Eubacteriales</taxon>
        <taxon>Desulfitobacteriaceae</taxon>
        <taxon>Desulfitobacterium</taxon>
    </lineage>
</organism>
<dbReference type="GO" id="GO:0016740">
    <property type="term" value="F:transferase activity"/>
    <property type="evidence" value="ECO:0007669"/>
    <property type="project" value="UniProtKB-KW"/>
</dbReference>
<name>G9XJJ8_DESHA</name>
<protein>
    <submittedName>
        <fullName evidence="2">Formiminotransferase-cyclodeaminase</fullName>
    </submittedName>
</protein>
<dbReference type="Gene3D" id="1.20.120.680">
    <property type="entry name" value="Formiminotetrahydrofolate cyclodeaminase monomer, up-and-down helical bundle"/>
    <property type="match status" value="1"/>
</dbReference>